<dbReference type="Gene3D" id="3.10.10.10">
    <property type="entry name" value="HIV Type 1 Reverse Transcriptase, subunit A, domain 1"/>
    <property type="match status" value="1"/>
</dbReference>
<keyword evidence="2" id="KW-1185">Reference proteome</keyword>
<evidence type="ECO:0008006" key="3">
    <source>
        <dbReference type="Google" id="ProtNLM"/>
    </source>
</evidence>
<dbReference type="EMBL" id="AVOT02002329">
    <property type="protein sequence ID" value="MBW0470001.1"/>
    <property type="molecule type" value="Genomic_DNA"/>
</dbReference>
<dbReference type="InterPro" id="IPR043502">
    <property type="entry name" value="DNA/RNA_pol_sf"/>
</dbReference>
<dbReference type="AlphaFoldDB" id="A0A9Q3BSD7"/>
<dbReference type="SUPFAM" id="SSF56672">
    <property type="entry name" value="DNA/RNA polymerases"/>
    <property type="match status" value="1"/>
</dbReference>
<dbReference type="OrthoDB" id="417598at2759"/>
<dbReference type="Gene3D" id="3.30.70.270">
    <property type="match status" value="1"/>
</dbReference>
<dbReference type="InterPro" id="IPR043128">
    <property type="entry name" value="Rev_trsase/Diguanyl_cyclase"/>
</dbReference>
<name>A0A9Q3BSD7_9BASI</name>
<sequence>MDALKGFHQNALTPKSKKLLRTISHCGIYEYLRMPFGIKNAPSHYQRMTNTIFQTELSEGWLLAQVTEKCTPKDKAMHQSSLPIPILLINLK</sequence>
<proteinExistence type="predicted"/>
<comment type="caution">
    <text evidence="1">The sequence shown here is derived from an EMBL/GenBank/DDBJ whole genome shotgun (WGS) entry which is preliminary data.</text>
</comment>
<reference evidence="1" key="1">
    <citation type="submission" date="2021-03" db="EMBL/GenBank/DDBJ databases">
        <title>Draft genome sequence of rust myrtle Austropuccinia psidii MF-1, a brazilian biotype.</title>
        <authorList>
            <person name="Quecine M.C."/>
            <person name="Pachon D.M.R."/>
            <person name="Bonatelli M.L."/>
            <person name="Correr F.H."/>
            <person name="Franceschini L.M."/>
            <person name="Leite T.F."/>
            <person name="Margarido G.R.A."/>
            <person name="Almeida C.A."/>
            <person name="Ferrarezi J.A."/>
            <person name="Labate C.A."/>
        </authorList>
    </citation>
    <scope>NUCLEOTIDE SEQUENCE</scope>
    <source>
        <strain evidence="1">MF-1</strain>
    </source>
</reference>
<protein>
    <recommendedName>
        <fullName evidence="3">Reverse transcriptase domain-containing protein</fullName>
    </recommendedName>
</protein>
<evidence type="ECO:0000313" key="2">
    <source>
        <dbReference type="Proteomes" id="UP000765509"/>
    </source>
</evidence>
<organism evidence="1 2">
    <name type="scientific">Austropuccinia psidii MF-1</name>
    <dbReference type="NCBI Taxonomy" id="1389203"/>
    <lineage>
        <taxon>Eukaryota</taxon>
        <taxon>Fungi</taxon>
        <taxon>Dikarya</taxon>
        <taxon>Basidiomycota</taxon>
        <taxon>Pucciniomycotina</taxon>
        <taxon>Pucciniomycetes</taxon>
        <taxon>Pucciniales</taxon>
        <taxon>Sphaerophragmiaceae</taxon>
        <taxon>Austropuccinia</taxon>
    </lineage>
</organism>
<dbReference type="Proteomes" id="UP000765509">
    <property type="component" value="Unassembled WGS sequence"/>
</dbReference>
<evidence type="ECO:0000313" key="1">
    <source>
        <dbReference type="EMBL" id="MBW0470001.1"/>
    </source>
</evidence>
<gene>
    <name evidence="1" type="ORF">O181_009716</name>
</gene>
<accession>A0A9Q3BSD7</accession>